<evidence type="ECO:0000313" key="3">
    <source>
        <dbReference type="EMBL" id="EYF00501.1"/>
    </source>
</evidence>
<evidence type="ECO:0000313" key="4">
    <source>
        <dbReference type="Proteomes" id="UP000019678"/>
    </source>
</evidence>
<organism evidence="3 4">
    <name type="scientific">Chondromyces apiculatus DSM 436</name>
    <dbReference type="NCBI Taxonomy" id="1192034"/>
    <lineage>
        <taxon>Bacteria</taxon>
        <taxon>Pseudomonadati</taxon>
        <taxon>Myxococcota</taxon>
        <taxon>Polyangia</taxon>
        <taxon>Polyangiales</taxon>
        <taxon>Polyangiaceae</taxon>
        <taxon>Chondromyces</taxon>
    </lineage>
</organism>
<dbReference type="PANTHER" id="PTHR43245">
    <property type="entry name" value="BIFUNCTIONAL POLYMYXIN RESISTANCE PROTEIN ARNA"/>
    <property type="match status" value="1"/>
</dbReference>
<keyword evidence="4" id="KW-1185">Reference proteome</keyword>
<dbReference type="eggNOG" id="COG0451">
    <property type="taxonomic scope" value="Bacteria"/>
</dbReference>
<dbReference type="Pfam" id="PF01370">
    <property type="entry name" value="Epimerase"/>
    <property type="match status" value="1"/>
</dbReference>
<sequence length="317" mass="32901">MRQSILVTGSAGLIGTALVHTLSEAGFEAVPLDLRAPLGRGCADVRDPAAIRAALAPCAGVVHLAAVSRVIWGERDPHGCWETNVGGTRNVLAAALEAPLRPWVLFASSREVYGQPDRLPVTEDAPLAPLNVYGGSKVMGERLVGNARAAGLRGAVVRLSNVYGSAADHPDRVVPAFARSALRGVPLRVDGAGNTFDFTHLDDTTRGLLALVQALESGEAALPPIHLVTGVPTTLGALASLAVSLAGTTADALEAPPRSFDVARFYGHPGRAKEVLGWEPQVALRDGLARLIEELRAESAAPQRPSSSGPARPGTSS</sequence>
<proteinExistence type="predicted"/>
<dbReference type="AlphaFoldDB" id="A0A017SW32"/>
<comment type="caution">
    <text evidence="3">The sequence shown here is derived from an EMBL/GenBank/DDBJ whole genome shotgun (WGS) entry which is preliminary data.</text>
</comment>
<dbReference type="Proteomes" id="UP000019678">
    <property type="component" value="Unassembled WGS sequence"/>
</dbReference>
<dbReference type="RefSeq" id="WP_044251156.1">
    <property type="nucleotide sequence ID" value="NZ_ASRX01000108.1"/>
</dbReference>
<dbReference type="InterPro" id="IPR050177">
    <property type="entry name" value="Lipid_A_modif_metabolic_enz"/>
</dbReference>
<gene>
    <name evidence="3" type="ORF">CAP_0535</name>
</gene>
<dbReference type="STRING" id="1192034.CAP_0535"/>
<feature type="domain" description="NAD-dependent epimerase/dehydratase" evidence="2">
    <location>
        <begin position="5"/>
        <end position="219"/>
    </location>
</feature>
<protein>
    <submittedName>
        <fullName evidence="3">UDP-glucose 4-epimerase</fullName>
    </submittedName>
</protein>
<evidence type="ECO:0000256" key="1">
    <source>
        <dbReference type="SAM" id="MobiDB-lite"/>
    </source>
</evidence>
<evidence type="ECO:0000259" key="2">
    <source>
        <dbReference type="Pfam" id="PF01370"/>
    </source>
</evidence>
<dbReference type="EMBL" id="ASRX01000108">
    <property type="protein sequence ID" value="EYF00501.1"/>
    <property type="molecule type" value="Genomic_DNA"/>
</dbReference>
<dbReference type="OrthoDB" id="9801785at2"/>
<feature type="compositionally biased region" description="Polar residues" evidence="1">
    <location>
        <begin position="304"/>
        <end position="317"/>
    </location>
</feature>
<name>A0A017SW32_9BACT</name>
<dbReference type="SUPFAM" id="SSF51735">
    <property type="entry name" value="NAD(P)-binding Rossmann-fold domains"/>
    <property type="match status" value="1"/>
</dbReference>
<accession>A0A017SW32</accession>
<reference evidence="3 4" key="1">
    <citation type="submission" date="2013-05" db="EMBL/GenBank/DDBJ databases">
        <title>Genome assembly of Chondromyces apiculatus DSM 436.</title>
        <authorList>
            <person name="Sharma G."/>
            <person name="Khatri I."/>
            <person name="Kaur C."/>
            <person name="Mayilraj S."/>
            <person name="Subramanian S."/>
        </authorList>
    </citation>
    <scope>NUCLEOTIDE SEQUENCE [LARGE SCALE GENOMIC DNA]</scope>
    <source>
        <strain evidence="3 4">DSM 436</strain>
    </source>
</reference>
<dbReference type="InterPro" id="IPR036291">
    <property type="entry name" value="NAD(P)-bd_dom_sf"/>
</dbReference>
<feature type="region of interest" description="Disordered" evidence="1">
    <location>
        <begin position="295"/>
        <end position="317"/>
    </location>
</feature>
<dbReference type="InterPro" id="IPR001509">
    <property type="entry name" value="Epimerase_deHydtase"/>
</dbReference>
<dbReference type="Gene3D" id="3.40.50.720">
    <property type="entry name" value="NAD(P)-binding Rossmann-like Domain"/>
    <property type="match status" value="1"/>
</dbReference>